<proteinExistence type="predicted"/>
<sequence length="116" mass="13203">MTKQNGSWLCSNQGLLVPKLVWLRLRSKSGLHQPGQKTQAVFWVVSVFAAMADPDTLQEDITRERQWCEKSDSRNPESAESTSKINEQATGHTVHQLEAGTQFRQNGFIIIFFRQV</sequence>
<dbReference type="AlphaFoldDB" id="A0A9N9D8B9"/>
<dbReference type="EMBL" id="CAJVPI010001884">
    <property type="protein sequence ID" value="CAG8629771.1"/>
    <property type="molecule type" value="Genomic_DNA"/>
</dbReference>
<gene>
    <name evidence="2" type="ORF">PBRASI_LOCUS9184</name>
</gene>
<feature type="compositionally biased region" description="Basic and acidic residues" evidence="1">
    <location>
        <begin position="61"/>
        <end position="77"/>
    </location>
</feature>
<evidence type="ECO:0000256" key="1">
    <source>
        <dbReference type="SAM" id="MobiDB-lite"/>
    </source>
</evidence>
<feature type="non-terminal residue" evidence="2">
    <location>
        <position position="1"/>
    </location>
</feature>
<reference evidence="2" key="1">
    <citation type="submission" date="2021-06" db="EMBL/GenBank/DDBJ databases">
        <authorList>
            <person name="Kallberg Y."/>
            <person name="Tangrot J."/>
            <person name="Rosling A."/>
        </authorList>
    </citation>
    <scope>NUCLEOTIDE SEQUENCE</scope>
    <source>
        <strain evidence="2">BR232B</strain>
    </source>
</reference>
<name>A0A9N9D8B9_9GLOM</name>
<feature type="region of interest" description="Disordered" evidence="1">
    <location>
        <begin position="61"/>
        <end position="91"/>
    </location>
</feature>
<comment type="caution">
    <text evidence="2">The sequence shown here is derived from an EMBL/GenBank/DDBJ whole genome shotgun (WGS) entry which is preliminary data.</text>
</comment>
<dbReference type="Proteomes" id="UP000789739">
    <property type="component" value="Unassembled WGS sequence"/>
</dbReference>
<keyword evidence="3" id="KW-1185">Reference proteome</keyword>
<organism evidence="2 3">
    <name type="scientific">Paraglomus brasilianum</name>
    <dbReference type="NCBI Taxonomy" id="144538"/>
    <lineage>
        <taxon>Eukaryota</taxon>
        <taxon>Fungi</taxon>
        <taxon>Fungi incertae sedis</taxon>
        <taxon>Mucoromycota</taxon>
        <taxon>Glomeromycotina</taxon>
        <taxon>Glomeromycetes</taxon>
        <taxon>Paraglomerales</taxon>
        <taxon>Paraglomeraceae</taxon>
        <taxon>Paraglomus</taxon>
    </lineage>
</organism>
<accession>A0A9N9D8B9</accession>
<evidence type="ECO:0000313" key="2">
    <source>
        <dbReference type="EMBL" id="CAG8629771.1"/>
    </source>
</evidence>
<protein>
    <submittedName>
        <fullName evidence="2">2320_t:CDS:1</fullName>
    </submittedName>
</protein>
<feature type="compositionally biased region" description="Polar residues" evidence="1">
    <location>
        <begin position="78"/>
        <end position="91"/>
    </location>
</feature>
<evidence type="ECO:0000313" key="3">
    <source>
        <dbReference type="Proteomes" id="UP000789739"/>
    </source>
</evidence>